<sequence>MKGNFCEEFDFLNEEKKQYFKSCVAKLLNQTYLNHLKTDGVSFNEDYLFVVENFSLFQAYFTFGGYELTHHQEINVLSLQNSFSFAKRKFDKESTLYLLGLRLLFDEKIKESVGSSAVTVRISEWIDKLIDYGIKDRKPNFQSMSKILRNFASLGIIGKNKGKWEDLETLFIIYPAILLLLPLENLESALASIEQEEKANDSTETAIDDSLAIL</sequence>
<evidence type="ECO:0000313" key="1">
    <source>
        <dbReference type="EMBL" id="MFC4718970.1"/>
    </source>
</evidence>
<protein>
    <submittedName>
        <fullName evidence="1">DUF4194 domain-containing protein</fullName>
    </submittedName>
</protein>
<proteinExistence type="predicted"/>
<accession>A0ABV9MVY1</accession>
<gene>
    <name evidence="1" type="ORF">ACFO5I_04415</name>
</gene>
<dbReference type="Pfam" id="PF13835">
    <property type="entry name" value="DUF4194"/>
    <property type="match status" value="1"/>
</dbReference>
<dbReference type="EMBL" id="JBHSGS010000025">
    <property type="protein sequence ID" value="MFC4718970.1"/>
    <property type="molecule type" value="Genomic_DNA"/>
</dbReference>
<evidence type="ECO:0000313" key="2">
    <source>
        <dbReference type="Proteomes" id="UP001595969"/>
    </source>
</evidence>
<keyword evidence="2" id="KW-1185">Reference proteome</keyword>
<dbReference type="InterPro" id="IPR025449">
    <property type="entry name" value="JetB"/>
</dbReference>
<dbReference type="RefSeq" id="WP_204655158.1">
    <property type="nucleotide sequence ID" value="NZ_JAFBFD010000063.1"/>
</dbReference>
<name>A0ABV9MVY1_9ENTE</name>
<dbReference type="Proteomes" id="UP001595969">
    <property type="component" value="Unassembled WGS sequence"/>
</dbReference>
<organism evidence="1 2">
    <name type="scientific">Enterococcus lemanii</name>
    <dbReference type="NCBI Taxonomy" id="1159752"/>
    <lineage>
        <taxon>Bacteria</taxon>
        <taxon>Bacillati</taxon>
        <taxon>Bacillota</taxon>
        <taxon>Bacilli</taxon>
        <taxon>Lactobacillales</taxon>
        <taxon>Enterococcaceae</taxon>
        <taxon>Enterococcus</taxon>
    </lineage>
</organism>
<reference evidence="2" key="1">
    <citation type="journal article" date="2019" name="Int. J. Syst. Evol. Microbiol.">
        <title>The Global Catalogue of Microorganisms (GCM) 10K type strain sequencing project: providing services to taxonomists for standard genome sequencing and annotation.</title>
        <authorList>
            <consortium name="The Broad Institute Genomics Platform"/>
            <consortium name="The Broad Institute Genome Sequencing Center for Infectious Disease"/>
            <person name="Wu L."/>
            <person name="Ma J."/>
        </authorList>
    </citation>
    <scope>NUCLEOTIDE SEQUENCE [LARGE SCALE GENOMIC DNA]</scope>
    <source>
        <strain evidence="2">CGMCC 1.19032</strain>
    </source>
</reference>
<comment type="caution">
    <text evidence="1">The sequence shown here is derived from an EMBL/GenBank/DDBJ whole genome shotgun (WGS) entry which is preliminary data.</text>
</comment>